<accession>A0A6A4QW40</accession>
<dbReference type="EMBL" id="WOCE01000002">
    <property type="protein sequence ID" value="KAE9618588.1"/>
    <property type="molecule type" value="Genomic_DNA"/>
</dbReference>
<organism evidence="1 2">
    <name type="scientific">Lupinus albus</name>
    <name type="common">White lupine</name>
    <name type="synonym">Lupinus termis</name>
    <dbReference type="NCBI Taxonomy" id="3870"/>
    <lineage>
        <taxon>Eukaryota</taxon>
        <taxon>Viridiplantae</taxon>
        <taxon>Streptophyta</taxon>
        <taxon>Embryophyta</taxon>
        <taxon>Tracheophyta</taxon>
        <taxon>Spermatophyta</taxon>
        <taxon>Magnoliopsida</taxon>
        <taxon>eudicotyledons</taxon>
        <taxon>Gunneridae</taxon>
        <taxon>Pentapetalae</taxon>
        <taxon>rosids</taxon>
        <taxon>fabids</taxon>
        <taxon>Fabales</taxon>
        <taxon>Fabaceae</taxon>
        <taxon>Papilionoideae</taxon>
        <taxon>50 kb inversion clade</taxon>
        <taxon>genistoids sensu lato</taxon>
        <taxon>core genistoids</taxon>
        <taxon>Genisteae</taxon>
        <taxon>Lupinus</taxon>
    </lineage>
</organism>
<keyword evidence="2" id="KW-1185">Reference proteome</keyword>
<name>A0A6A4QW40_LUPAL</name>
<evidence type="ECO:0000313" key="1">
    <source>
        <dbReference type="EMBL" id="KAE9618588.1"/>
    </source>
</evidence>
<dbReference type="Proteomes" id="UP000447434">
    <property type="component" value="Chromosome 2"/>
</dbReference>
<proteinExistence type="predicted"/>
<gene>
    <name evidence="1" type="ORF">Lalb_Chr02g0144301</name>
</gene>
<evidence type="ECO:0000313" key="2">
    <source>
        <dbReference type="Proteomes" id="UP000447434"/>
    </source>
</evidence>
<comment type="caution">
    <text evidence="1">The sequence shown here is derived from an EMBL/GenBank/DDBJ whole genome shotgun (WGS) entry which is preliminary data.</text>
</comment>
<reference evidence="2" key="1">
    <citation type="journal article" date="2020" name="Nat. Commun.">
        <title>Genome sequence of the cluster root forming white lupin.</title>
        <authorList>
            <person name="Hufnagel B."/>
            <person name="Marques A."/>
            <person name="Soriano A."/>
            <person name="Marques L."/>
            <person name="Divol F."/>
            <person name="Doumas P."/>
            <person name="Sallet E."/>
            <person name="Mancinotti D."/>
            <person name="Carrere S."/>
            <person name="Marande W."/>
            <person name="Arribat S."/>
            <person name="Keller J."/>
            <person name="Huneau C."/>
            <person name="Blein T."/>
            <person name="Aime D."/>
            <person name="Laguerre M."/>
            <person name="Taylor J."/>
            <person name="Schubert V."/>
            <person name="Nelson M."/>
            <person name="Geu-Flores F."/>
            <person name="Crespi M."/>
            <person name="Gallardo-Guerrero K."/>
            <person name="Delaux P.-M."/>
            <person name="Salse J."/>
            <person name="Berges H."/>
            <person name="Guyot R."/>
            <person name="Gouzy J."/>
            <person name="Peret B."/>
        </authorList>
    </citation>
    <scope>NUCLEOTIDE SEQUENCE [LARGE SCALE GENOMIC DNA]</scope>
    <source>
        <strain evidence="2">cv. Amiga</strain>
    </source>
</reference>
<protein>
    <submittedName>
        <fullName evidence="1">Uncharacterized protein</fullName>
    </submittedName>
</protein>
<sequence>MAHVSDSQQEHIVLDSSEVELKKKRLLEELESVIPSFGIQMIDETALVGSTFPISKKTNKQSRKRVGKGTGGKMKKENLIVNVRGMKNTAVVAAAAAEAKYSRKEMEALRFVNVTQQRKFWKSIYKCLQSHNVAKEYDTLVAPHTHNSPQCLPNKKPILGVGAANGRWRIVNVLVH</sequence>
<dbReference type="OrthoDB" id="428895at2759"/>
<dbReference type="AlphaFoldDB" id="A0A6A4QW40"/>